<keyword evidence="1" id="KW-0732">Signal</keyword>
<dbReference type="InterPro" id="IPR036709">
    <property type="entry name" value="Autotransporte_beta_dom_sf"/>
</dbReference>
<dbReference type="PROSITE" id="PS51208">
    <property type="entry name" value="AUTOTRANSPORTER"/>
    <property type="match status" value="1"/>
</dbReference>
<gene>
    <name evidence="3" type="ORF">E0L20_02160</name>
</gene>
<feature type="signal peptide" evidence="1">
    <location>
        <begin position="1"/>
        <end position="24"/>
    </location>
</feature>
<dbReference type="Pfam" id="PF03797">
    <property type="entry name" value="Autotransporter"/>
    <property type="match status" value="1"/>
</dbReference>
<evidence type="ECO:0000259" key="2">
    <source>
        <dbReference type="PROSITE" id="PS51208"/>
    </source>
</evidence>
<reference evidence="3 4" key="1">
    <citation type="submission" date="2019-02" db="EMBL/GenBank/DDBJ databases">
        <title>The draft genome of Enterobacter spp. strains.</title>
        <authorList>
            <person name="Wang C."/>
            <person name="Feng Y."/>
            <person name="Zong Z."/>
        </authorList>
    </citation>
    <scope>NUCLEOTIDE SEQUENCE [LARGE SCALE GENOMIC DNA]</scope>
    <source>
        <strain evidence="3 4">WCHEW120002</strain>
    </source>
</reference>
<dbReference type="Gene3D" id="2.40.128.130">
    <property type="entry name" value="Autotransporter beta-domain"/>
    <property type="match status" value="1"/>
</dbReference>
<name>A0A4R0GHW3_9ENTR</name>
<dbReference type="EMBL" id="SJOO01000001">
    <property type="protein sequence ID" value="TCB94901.1"/>
    <property type="molecule type" value="Genomic_DNA"/>
</dbReference>
<evidence type="ECO:0000313" key="3">
    <source>
        <dbReference type="EMBL" id="TCB94901.1"/>
    </source>
</evidence>
<dbReference type="AlphaFoldDB" id="A0A4R0GHW3"/>
<accession>A0A4R0GHW3</accession>
<dbReference type="OrthoDB" id="6597502at2"/>
<sequence length="820" mass="85286">MYFINRILKYSPVCLSVVAAHAWAANCSGADDIICTEKDYESAASYYKYNYDGDLSLSFTDSAISAPGVAINEGASTSGEASLQADNLTTSAGGIAISGGGVDVQLNNSTIGGGAASGTALSVSQTALNMNTTIAITDSALNGATFVNEADGNVVFSAEDSVFYGEIHIHETNAASGADNDKTTNVSLTNSTIDTSGVISSSENYPVYVESEKGTVNVLMEGDTIIQTGSHNDVTITSGTGNNSGSAVNAEIDNSSLTNGISASTSNPYSSSTVTVRNSSIAQNTPSWGTAIVASAGETDSEYSGSGNATINIENSQINGNVAAETFGGGSSTVSLSDNAAVNGDVLAIGTENSVNIDGAILNGDIQFSTSHDDSSITTSSTVNLANARYDGNIATNDGSAEDNLTININSNAVIGGDSVSDAMQITGFDTVGVNINYLDPSLVNSDEAKYFYFNSGETVAVQNGTSGTLSPVRSGSYIYDNIKYVATDESASQAAGLDGSTWAVSFIDDTPVPDDKSNVVSDIQAAQAGLVASDDMIHRVADDITGHLDMRTGGSNVWLSGLYAGSNREAGQTKYQNDISGAQFGGYLSVDLASGDSLTVGVANAWLHNALDLQDKDGHNSINGTYYSLYGRWEQPKTRDIRWFSDAVVAWGNMSYSASGNDDGIRGHGDYDGNTWLLQGRVGATFVANRIEFQPYTTLGYVNVKTDGYSDGYSDIGDGKQTNYFAGGGERMMTHVAVPAVQDVKPYLTLGYNAQFGGSTELNTDDYSFSGEDLNGGTAAAGVMVDFTPRWAGKVQVATEFGHAIDAAVAGDVMLSYRF</sequence>
<organism evidence="3 4">
    <name type="scientific">Enterobacter wuhouensis</name>
    <dbReference type="NCBI Taxonomy" id="2529381"/>
    <lineage>
        <taxon>Bacteria</taxon>
        <taxon>Pseudomonadati</taxon>
        <taxon>Pseudomonadota</taxon>
        <taxon>Gammaproteobacteria</taxon>
        <taxon>Enterobacterales</taxon>
        <taxon>Enterobacteriaceae</taxon>
        <taxon>Enterobacter</taxon>
    </lineage>
</organism>
<dbReference type="SMART" id="SM00869">
    <property type="entry name" value="Autotransporter"/>
    <property type="match status" value="1"/>
</dbReference>
<evidence type="ECO:0000313" key="4">
    <source>
        <dbReference type="Proteomes" id="UP000291424"/>
    </source>
</evidence>
<evidence type="ECO:0000256" key="1">
    <source>
        <dbReference type="SAM" id="SignalP"/>
    </source>
</evidence>
<protein>
    <submittedName>
        <fullName evidence="3">Autotransporter domain-containing protein</fullName>
    </submittedName>
</protein>
<dbReference type="InterPro" id="IPR005546">
    <property type="entry name" value="Autotransporte_beta"/>
</dbReference>
<comment type="caution">
    <text evidence="3">The sequence shown here is derived from an EMBL/GenBank/DDBJ whole genome shotgun (WGS) entry which is preliminary data.</text>
</comment>
<dbReference type="SUPFAM" id="SSF103515">
    <property type="entry name" value="Autotransporter"/>
    <property type="match status" value="1"/>
</dbReference>
<feature type="domain" description="Autotransporter" evidence="2">
    <location>
        <begin position="551"/>
        <end position="820"/>
    </location>
</feature>
<dbReference type="Proteomes" id="UP000291424">
    <property type="component" value="Unassembled WGS sequence"/>
</dbReference>
<proteinExistence type="predicted"/>
<feature type="chain" id="PRO_5020606433" evidence="1">
    <location>
        <begin position="25"/>
        <end position="820"/>
    </location>
</feature>